<organism evidence="2 3">
    <name type="scientific">Roseococcus pinisoli</name>
    <dbReference type="NCBI Taxonomy" id="2835040"/>
    <lineage>
        <taxon>Bacteria</taxon>
        <taxon>Pseudomonadati</taxon>
        <taxon>Pseudomonadota</taxon>
        <taxon>Alphaproteobacteria</taxon>
        <taxon>Acetobacterales</taxon>
        <taxon>Roseomonadaceae</taxon>
        <taxon>Roseococcus</taxon>
    </lineage>
</organism>
<sequence>MRALNFLKVELRAGDPQTQDFGARLLRGDVFGGVDATGRALSKAPRAALADTDVTGEERETPLPAVLGDVVSDSGLGGSRHVRGQLGQLHVSAPCDKGAWSKQSSVQWFGAQAVAAACLPLRAARSAGLVATTPAA</sequence>
<accession>A0ABS5QCE4</accession>
<evidence type="ECO:0000313" key="3">
    <source>
        <dbReference type="Proteomes" id="UP000766336"/>
    </source>
</evidence>
<comment type="caution">
    <text evidence="2">The sequence shown here is derived from an EMBL/GenBank/DDBJ whole genome shotgun (WGS) entry which is preliminary data.</text>
</comment>
<dbReference type="Proteomes" id="UP000766336">
    <property type="component" value="Unassembled WGS sequence"/>
</dbReference>
<dbReference type="RefSeq" id="WP_213669876.1">
    <property type="nucleotide sequence ID" value="NZ_JAHCDA010000002.1"/>
</dbReference>
<evidence type="ECO:0000256" key="1">
    <source>
        <dbReference type="SAM" id="MobiDB-lite"/>
    </source>
</evidence>
<protein>
    <submittedName>
        <fullName evidence="2">Uncharacterized protein</fullName>
    </submittedName>
</protein>
<gene>
    <name evidence="2" type="ORF">KHU32_09580</name>
</gene>
<evidence type="ECO:0000313" key="2">
    <source>
        <dbReference type="EMBL" id="MBS7811187.1"/>
    </source>
</evidence>
<name>A0ABS5QCE4_9PROT</name>
<feature type="region of interest" description="Disordered" evidence="1">
    <location>
        <begin position="45"/>
        <end position="64"/>
    </location>
</feature>
<dbReference type="EMBL" id="JAHCDA010000002">
    <property type="protein sequence ID" value="MBS7811187.1"/>
    <property type="molecule type" value="Genomic_DNA"/>
</dbReference>
<keyword evidence="3" id="KW-1185">Reference proteome</keyword>
<proteinExistence type="predicted"/>
<reference evidence="2 3" key="1">
    <citation type="submission" date="2021-05" db="EMBL/GenBank/DDBJ databases">
        <title>Roseococcus sp. XZZS9, whole genome shotgun sequencing project.</title>
        <authorList>
            <person name="Zhao G."/>
            <person name="Shen L."/>
        </authorList>
    </citation>
    <scope>NUCLEOTIDE SEQUENCE [LARGE SCALE GENOMIC DNA]</scope>
    <source>
        <strain evidence="2 3">XZZS9</strain>
    </source>
</reference>